<dbReference type="SUPFAM" id="SSF55008">
    <property type="entry name" value="HMA, heavy metal-associated domain"/>
    <property type="match status" value="2"/>
</dbReference>
<feature type="domain" description="HMA" evidence="3">
    <location>
        <begin position="129"/>
        <end position="196"/>
    </location>
</feature>
<name>A0A8X8YMK3_SALSN</name>
<dbReference type="AlphaFoldDB" id="A0A8X8YMK3"/>
<reference evidence="4" key="1">
    <citation type="submission" date="2018-01" db="EMBL/GenBank/DDBJ databases">
        <authorList>
            <person name="Mao J.F."/>
        </authorList>
    </citation>
    <scope>NUCLEOTIDE SEQUENCE</scope>
    <source>
        <strain evidence="4">Huo1</strain>
        <tissue evidence="4">Leaf</tissue>
    </source>
</reference>
<gene>
    <name evidence="4" type="ORF">SASPL_100056</name>
</gene>
<evidence type="ECO:0000256" key="1">
    <source>
        <dbReference type="ARBA" id="ARBA00004170"/>
    </source>
</evidence>
<comment type="caution">
    <text evidence="4">The sequence shown here is derived from an EMBL/GenBank/DDBJ whole genome shotgun (WGS) entry which is preliminary data.</text>
</comment>
<dbReference type="InterPro" id="IPR036163">
    <property type="entry name" value="HMA_dom_sf"/>
</dbReference>
<evidence type="ECO:0000313" key="4">
    <source>
        <dbReference type="EMBL" id="KAG6435186.1"/>
    </source>
</evidence>
<feature type="region of interest" description="Disordered" evidence="2">
    <location>
        <begin position="78"/>
        <end position="129"/>
    </location>
</feature>
<dbReference type="InterPro" id="IPR044594">
    <property type="entry name" value="HIPP01/3/5/6"/>
</dbReference>
<feature type="region of interest" description="Disordered" evidence="2">
    <location>
        <begin position="201"/>
        <end position="230"/>
    </location>
</feature>
<feature type="domain" description="HMA" evidence="3">
    <location>
        <begin position="27"/>
        <end position="88"/>
    </location>
</feature>
<dbReference type="GO" id="GO:0009626">
    <property type="term" value="P:plant-type hypersensitive response"/>
    <property type="evidence" value="ECO:0007669"/>
    <property type="project" value="UniProtKB-KW"/>
</dbReference>
<sequence length="273" mass="30242">MTENKTSNGEEQKKERTENKKKESAGNVSVVLKANLHCEGCVSKVLKCIRTFDGVDTANIGDGQITVVGKIDPAKLRERVEKKTHKKVEVVSPQTKNGDAKEKTEKKKEEKNTSNKSDAEKSDHKEPPVTTAQLKVHLHCEGCIQKIRKIIVKTKGYRDMQIDKQKEMVTVTGALDMKALAEVLKKHLKREVQIVAAKKETEKKENPGGVNGKGGGEKGNGGVKAEKKEGNNKMQFQVGYPHPYPYPDPFYAYGSTHAPQLFSDENPNACSLM</sequence>
<dbReference type="PANTHER" id="PTHR46413">
    <property type="entry name" value="HEAVY METAL-ASSOCIATED ISOPRENYLATED PLANT PROTEIN 6"/>
    <property type="match status" value="1"/>
</dbReference>
<feature type="region of interest" description="Disordered" evidence="2">
    <location>
        <begin position="1"/>
        <end position="25"/>
    </location>
</feature>
<evidence type="ECO:0000256" key="2">
    <source>
        <dbReference type="SAM" id="MobiDB-lite"/>
    </source>
</evidence>
<dbReference type="Gene3D" id="3.30.70.100">
    <property type="match status" value="2"/>
</dbReference>
<dbReference type="PANTHER" id="PTHR46413:SF34">
    <property type="entry name" value="HEAVY METAL-ASSOCIATED ISOPRENYLATED PLANT PROTEIN 3-LIKE"/>
    <property type="match status" value="1"/>
</dbReference>
<dbReference type="EMBL" id="PNBA02000001">
    <property type="protein sequence ID" value="KAG6435186.1"/>
    <property type="molecule type" value="Genomic_DNA"/>
</dbReference>
<dbReference type="PROSITE" id="PS50846">
    <property type="entry name" value="HMA_2"/>
    <property type="match status" value="2"/>
</dbReference>
<feature type="compositionally biased region" description="Gly residues" evidence="2">
    <location>
        <begin position="209"/>
        <end position="222"/>
    </location>
</feature>
<dbReference type="GO" id="GO:0016020">
    <property type="term" value="C:membrane"/>
    <property type="evidence" value="ECO:0007669"/>
    <property type="project" value="UniProtKB-SubCell"/>
</dbReference>
<dbReference type="Proteomes" id="UP000298416">
    <property type="component" value="Unassembled WGS sequence"/>
</dbReference>
<accession>A0A8X8YMK3</accession>
<proteinExistence type="predicted"/>
<dbReference type="Pfam" id="PF00403">
    <property type="entry name" value="HMA"/>
    <property type="match status" value="2"/>
</dbReference>
<dbReference type="GO" id="GO:0046872">
    <property type="term" value="F:metal ion binding"/>
    <property type="evidence" value="ECO:0007669"/>
    <property type="project" value="InterPro"/>
</dbReference>
<comment type="subcellular location">
    <subcellularLocation>
        <location evidence="1">Membrane</location>
        <topology evidence="1">Peripheral membrane protein</topology>
    </subcellularLocation>
</comment>
<feature type="compositionally biased region" description="Basic and acidic residues" evidence="2">
    <location>
        <begin position="8"/>
        <end position="24"/>
    </location>
</feature>
<feature type="compositionally biased region" description="Basic and acidic residues" evidence="2">
    <location>
        <begin position="98"/>
        <end position="127"/>
    </location>
</feature>
<evidence type="ECO:0000259" key="3">
    <source>
        <dbReference type="PROSITE" id="PS50846"/>
    </source>
</evidence>
<organism evidence="4">
    <name type="scientific">Salvia splendens</name>
    <name type="common">Scarlet sage</name>
    <dbReference type="NCBI Taxonomy" id="180675"/>
    <lineage>
        <taxon>Eukaryota</taxon>
        <taxon>Viridiplantae</taxon>
        <taxon>Streptophyta</taxon>
        <taxon>Embryophyta</taxon>
        <taxon>Tracheophyta</taxon>
        <taxon>Spermatophyta</taxon>
        <taxon>Magnoliopsida</taxon>
        <taxon>eudicotyledons</taxon>
        <taxon>Gunneridae</taxon>
        <taxon>Pentapetalae</taxon>
        <taxon>asterids</taxon>
        <taxon>lamiids</taxon>
        <taxon>Lamiales</taxon>
        <taxon>Lamiaceae</taxon>
        <taxon>Nepetoideae</taxon>
        <taxon>Mentheae</taxon>
        <taxon>Salviinae</taxon>
        <taxon>Salvia</taxon>
        <taxon>Salvia subgen. Calosphace</taxon>
        <taxon>core Calosphace</taxon>
    </lineage>
</organism>
<keyword evidence="5" id="KW-1185">Reference proteome</keyword>
<dbReference type="InterPro" id="IPR006121">
    <property type="entry name" value="HMA_dom"/>
</dbReference>
<protein>
    <recommendedName>
        <fullName evidence="3">HMA domain-containing protein</fullName>
    </recommendedName>
</protein>
<dbReference type="CDD" id="cd00371">
    <property type="entry name" value="HMA"/>
    <property type="match status" value="2"/>
</dbReference>
<reference evidence="4" key="2">
    <citation type="submission" date="2020-08" db="EMBL/GenBank/DDBJ databases">
        <title>Plant Genome Project.</title>
        <authorList>
            <person name="Zhang R.-G."/>
        </authorList>
    </citation>
    <scope>NUCLEOTIDE SEQUENCE</scope>
    <source>
        <strain evidence="4">Huo1</strain>
        <tissue evidence="4">Leaf</tissue>
    </source>
</reference>
<evidence type="ECO:0000313" key="5">
    <source>
        <dbReference type="Proteomes" id="UP000298416"/>
    </source>
</evidence>